<proteinExistence type="predicted"/>
<gene>
    <name evidence="1" type="ORF">ACFFQA_31510</name>
</gene>
<evidence type="ECO:0000313" key="2">
    <source>
        <dbReference type="Proteomes" id="UP001589693"/>
    </source>
</evidence>
<name>A0ABV6A5P5_9PSEU</name>
<keyword evidence="2" id="KW-1185">Reference proteome</keyword>
<sequence length="250" mass="27796">MDNEDARSDLDVIEHRFLQLVAQPNALALDGAVLGCGVPPRPQSLDLLRDLLLQPRTTWLTKDAVWRELVRRAHAEPDPWLTAAAGMMCPGLKGIARKLGPRYPHGNKIDLHSEILVGFFEALDIAEPGQPRVYSQLYWGAFRRGHELCNRENRNLRRIARFEEVDELGDGHWRRSTVGNADLLLAGAILNNVLTKDEAALVSEICLDGEEPGAVASRHGLSKHACDKRLARAERKLVGFLNSRIPDLAA</sequence>
<organism evidence="1 2">
    <name type="scientific">Allokutzneria oryzae</name>
    <dbReference type="NCBI Taxonomy" id="1378989"/>
    <lineage>
        <taxon>Bacteria</taxon>
        <taxon>Bacillati</taxon>
        <taxon>Actinomycetota</taxon>
        <taxon>Actinomycetes</taxon>
        <taxon>Pseudonocardiales</taxon>
        <taxon>Pseudonocardiaceae</taxon>
        <taxon>Allokutzneria</taxon>
    </lineage>
</organism>
<protein>
    <recommendedName>
        <fullName evidence="3">Sigma-70 family RNA polymerase sigma factor</fullName>
    </recommendedName>
</protein>
<dbReference type="RefSeq" id="WP_377860242.1">
    <property type="nucleotide sequence ID" value="NZ_JBHLZU010000027.1"/>
</dbReference>
<evidence type="ECO:0000313" key="1">
    <source>
        <dbReference type="EMBL" id="MFB9908487.1"/>
    </source>
</evidence>
<accession>A0ABV6A5P5</accession>
<dbReference type="EMBL" id="JBHLZU010000027">
    <property type="protein sequence ID" value="MFB9908487.1"/>
    <property type="molecule type" value="Genomic_DNA"/>
</dbReference>
<evidence type="ECO:0008006" key="3">
    <source>
        <dbReference type="Google" id="ProtNLM"/>
    </source>
</evidence>
<comment type="caution">
    <text evidence="1">The sequence shown here is derived from an EMBL/GenBank/DDBJ whole genome shotgun (WGS) entry which is preliminary data.</text>
</comment>
<dbReference type="Proteomes" id="UP001589693">
    <property type="component" value="Unassembled WGS sequence"/>
</dbReference>
<reference evidence="1 2" key="1">
    <citation type="submission" date="2024-09" db="EMBL/GenBank/DDBJ databases">
        <authorList>
            <person name="Sun Q."/>
            <person name="Mori K."/>
        </authorList>
    </citation>
    <scope>NUCLEOTIDE SEQUENCE [LARGE SCALE GENOMIC DNA]</scope>
    <source>
        <strain evidence="1 2">TBRC 7907</strain>
    </source>
</reference>